<protein>
    <recommendedName>
        <fullName evidence="2">Oxo-4-hydroxy-4-carboxy-5-ureidoimidazoline decarboxylase domain-containing protein</fullName>
    </recommendedName>
</protein>
<dbReference type="STRING" id="1314783.A0A165MFF8"/>
<dbReference type="Pfam" id="PF09349">
    <property type="entry name" value="OHCU_decarbox"/>
    <property type="match status" value="1"/>
</dbReference>
<dbReference type="EMBL" id="KV429102">
    <property type="protein sequence ID" value="KZT65613.1"/>
    <property type="molecule type" value="Genomic_DNA"/>
</dbReference>
<dbReference type="SUPFAM" id="SSF158694">
    <property type="entry name" value="UraD-Like"/>
    <property type="match status" value="1"/>
</dbReference>
<sequence length="202" mass="21881">MAMSTLPPFADVVSSNLEPDSPLAQTLTTLFETSPILYSDLVPGLASYIASSPSPPTSYAELITATLQVVSTWDVSLKVRFIAGHPRIGEVKGLSQLSAREQAARATPPEVIVRLAHLNACYEHRYPGLRYITFVNGRTRMAIKDEMEGVLGLEPSLRPDDPPVEAVGIVEVGSEEWTKELERAVEDLGKIAQSRLKALGPG</sequence>
<evidence type="ECO:0000256" key="1">
    <source>
        <dbReference type="ARBA" id="ARBA00022631"/>
    </source>
</evidence>
<dbReference type="GO" id="GO:0006144">
    <property type="term" value="P:purine nucleobase metabolic process"/>
    <property type="evidence" value="ECO:0007669"/>
    <property type="project" value="UniProtKB-KW"/>
</dbReference>
<evidence type="ECO:0000313" key="3">
    <source>
        <dbReference type="EMBL" id="KZT65613.1"/>
    </source>
</evidence>
<dbReference type="AlphaFoldDB" id="A0A165MFF8"/>
<name>A0A165MFF8_9APHY</name>
<dbReference type="Proteomes" id="UP000076727">
    <property type="component" value="Unassembled WGS sequence"/>
</dbReference>
<keyword evidence="1" id="KW-0659">Purine metabolism</keyword>
<accession>A0A165MFF8</accession>
<dbReference type="InterPro" id="IPR018020">
    <property type="entry name" value="OHCU_decarboxylase"/>
</dbReference>
<feature type="domain" description="Oxo-4-hydroxy-4-carboxy-5-ureidoimidazoline decarboxylase" evidence="2">
    <location>
        <begin position="22"/>
        <end position="148"/>
    </location>
</feature>
<dbReference type="Gene3D" id="1.10.3330.10">
    <property type="entry name" value="Oxo-4-hydroxy-4-carboxy-5-ureidoimidazoline decarboxylase"/>
    <property type="match status" value="1"/>
</dbReference>
<proteinExistence type="predicted"/>
<reference evidence="3 4" key="1">
    <citation type="journal article" date="2016" name="Mol. Biol. Evol.">
        <title>Comparative Genomics of Early-Diverging Mushroom-Forming Fungi Provides Insights into the Origins of Lignocellulose Decay Capabilities.</title>
        <authorList>
            <person name="Nagy L.G."/>
            <person name="Riley R."/>
            <person name="Tritt A."/>
            <person name="Adam C."/>
            <person name="Daum C."/>
            <person name="Floudas D."/>
            <person name="Sun H."/>
            <person name="Yadav J.S."/>
            <person name="Pangilinan J."/>
            <person name="Larsson K.H."/>
            <person name="Matsuura K."/>
            <person name="Barry K."/>
            <person name="Labutti K."/>
            <person name="Kuo R."/>
            <person name="Ohm R.A."/>
            <person name="Bhattacharya S.S."/>
            <person name="Shirouzu T."/>
            <person name="Yoshinaga Y."/>
            <person name="Martin F.M."/>
            <person name="Grigoriev I.V."/>
            <person name="Hibbett D.S."/>
        </authorList>
    </citation>
    <scope>NUCLEOTIDE SEQUENCE [LARGE SCALE GENOMIC DNA]</scope>
    <source>
        <strain evidence="3 4">L-15889</strain>
    </source>
</reference>
<dbReference type="PANTHER" id="PTHR37987">
    <property type="entry name" value="CHROMOSOME 9, WHOLE GENOME SHOTGUN SEQUENCE"/>
    <property type="match status" value="1"/>
</dbReference>
<dbReference type="InterPro" id="IPR036778">
    <property type="entry name" value="OHCU_decarboxylase_sf"/>
</dbReference>
<gene>
    <name evidence="3" type="ORF">DAEQUDRAFT_515675</name>
</gene>
<keyword evidence="4" id="KW-1185">Reference proteome</keyword>
<evidence type="ECO:0000259" key="2">
    <source>
        <dbReference type="Pfam" id="PF09349"/>
    </source>
</evidence>
<dbReference type="OrthoDB" id="5398391at2759"/>
<organism evidence="3 4">
    <name type="scientific">Daedalea quercina L-15889</name>
    <dbReference type="NCBI Taxonomy" id="1314783"/>
    <lineage>
        <taxon>Eukaryota</taxon>
        <taxon>Fungi</taxon>
        <taxon>Dikarya</taxon>
        <taxon>Basidiomycota</taxon>
        <taxon>Agaricomycotina</taxon>
        <taxon>Agaricomycetes</taxon>
        <taxon>Polyporales</taxon>
        <taxon>Fomitopsis</taxon>
    </lineage>
</organism>
<evidence type="ECO:0000313" key="4">
    <source>
        <dbReference type="Proteomes" id="UP000076727"/>
    </source>
</evidence>
<dbReference type="PANTHER" id="PTHR37987:SF1">
    <property type="entry name" value="OXO-4-HYDROXY-4-CARBOXY-5-UREIDOIMIDAZOLINE DECARBOXYLASE DOMAIN-CONTAINING PROTEIN"/>
    <property type="match status" value="1"/>
</dbReference>